<dbReference type="EMBL" id="JWZT01003799">
    <property type="protein sequence ID" value="KII65529.1"/>
    <property type="molecule type" value="Genomic_DNA"/>
</dbReference>
<name>A0A0C2IJF9_THEKT</name>
<dbReference type="OrthoDB" id="7701410at2759"/>
<comment type="caution">
    <text evidence="1">The sequence shown here is derived from an EMBL/GenBank/DDBJ whole genome shotgun (WGS) entry which is preliminary data.</text>
</comment>
<organism evidence="1 2">
    <name type="scientific">Thelohanellus kitauei</name>
    <name type="common">Myxosporean</name>
    <dbReference type="NCBI Taxonomy" id="669202"/>
    <lineage>
        <taxon>Eukaryota</taxon>
        <taxon>Metazoa</taxon>
        <taxon>Cnidaria</taxon>
        <taxon>Myxozoa</taxon>
        <taxon>Myxosporea</taxon>
        <taxon>Bivalvulida</taxon>
        <taxon>Platysporina</taxon>
        <taxon>Myxobolidae</taxon>
        <taxon>Thelohanellus</taxon>
    </lineage>
</organism>
<dbReference type="AlphaFoldDB" id="A0A0C2IJF9"/>
<dbReference type="Proteomes" id="UP000031668">
    <property type="component" value="Unassembled WGS sequence"/>
</dbReference>
<reference evidence="1 2" key="1">
    <citation type="journal article" date="2014" name="Genome Biol. Evol.">
        <title>The genome of the myxosporean Thelohanellus kitauei shows adaptations to nutrient acquisition within its fish host.</title>
        <authorList>
            <person name="Yang Y."/>
            <person name="Xiong J."/>
            <person name="Zhou Z."/>
            <person name="Huo F."/>
            <person name="Miao W."/>
            <person name="Ran C."/>
            <person name="Liu Y."/>
            <person name="Zhang J."/>
            <person name="Feng J."/>
            <person name="Wang M."/>
            <person name="Wang M."/>
            <person name="Wang L."/>
            <person name="Yao B."/>
        </authorList>
    </citation>
    <scope>NUCLEOTIDE SEQUENCE [LARGE SCALE GENOMIC DNA]</scope>
    <source>
        <strain evidence="1">Wuqing</strain>
    </source>
</reference>
<accession>A0A0C2IJF9</accession>
<keyword evidence="2" id="KW-1185">Reference proteome</keyword>
<protein>
    <submittedName>
        <fullName evidence="1">Uncharacterized protein</fullName>
    </submittedName>
</protein>
<gene>
    <name evidence="1" type="ORF">RF11_10732</name>
</gene>
<evidence type="ECO:0000313" key="1">
    <source>
        <dbReference type="EMBL" id="KII65529.1"/>
    </source>
</evidence>
<sequence>MDPQQNEDDEANERDIRNFLNVKPSDNFTEQMCAVKNWMSRFSHENNISFDLLFINNFPTLLYDEFSRISNGETDVENYQDKKILLFEVFTFIFRNKNAKFDDPKAQSFVRFFLTFIKTHDRASNIPIDDLIDSINVCISNDRYAAMFIEENGMLNFYIYFGLNSTYLKIEFRKMCSNVHKICCIKKSRLNLDKLTFCIDEFQNNLVKTKDNECLHIFLSFLNMIHHIKLLFKLEYDADKIYEITEIPFLTYCHNKAYIMFKPILILLKNY</sequence>
<proteinExistence type="predicted"/>
<evidence type="ECO:0000313" key="2">
    <source>
        <dbReference type="Proteomes" id="UP000031668"/>
    </source>
</evidence>